<sequence>MAADRFSERLSPDDEHAELPLDPDTPPLPLHLRPMALVWVFVGGMVGTGLRYGLEELWPTPDGTWPWATFAVNLTGAFLLGALLESLALSGTDDGWRQRIRLLAGTGMCGAFTTYSTFALEVSLLGRADAIGLGIAYALVTVVGGLIAAWLGIAVAGRALRRVGEVA</sequence>
<dbReference type="AlphaFoldDB" id="K6WGH5"/>
<comment type="activity regulation">
    <text evidence="10">Na(+) is not transported, but it plays an essential structural role and its presence is essential for fluoride channel function.</text>
</comment>
<dbReference type="GO" id="GO:0046872">
    <property type="term" value="F:metal ion binding"/>
    <property type="evidence" value="ECO:0007669"/>
    <property type="project" value="UniProtKB-KW"/>
</dbReference>
<evidence type="ECO:0000256" key="1">
    <source>
        <dbReference type="ARBA" id="ARBA00004651"/>
    </source>
</evidence>
<protein>
    <recommendedName>
        <fullName evidence="10">Fluoride-specific ion channel FluC</fullName>
    </recommendedName>
</protein>
<dbReference type="InterPro" id="IPR003691">
    <property type="entry name" value="FluC"/>
</dbReference>
<evidence type="ECO:0000256" key="5">
    <source>
        <dbReference type="ARBA" id="ARBA00023136"/>
    </source>
</evidence>
<dbReference type="GO" id="GO:0140114">
    <property type="term" value="P:cellular detoxification of fluoride"/>
    <property type="evidence" value="ECO:0007669"/>
    <property type="project" value="UniProtKB-UniRule"/>
</dbReference>
<keyword evidence="10" id="KW-0915">Sodium</keyword>
<keyword evidence="4 10" id="KW-1133">Transmembrane helix</keyword>
<keyword evidence="10" id="KW-0406">Ion transport</keyword>
<dbReference type="GO" id="GO:0062054">
    <property type="term" value="F:fluoride channel activity"/>
    <property type="evidence" value="ECO:0007669"/>
    <property type="project" value="UniProtKB-UniRule"/>
</dbReference>
<organism evidence="12 13">
    <name type="scientific">Gordonia rhizosphera NBRC 16068</name>
    <dbReference type="NCBI Taxonomy" id="1108045"/>
    <lineage>
        <taxon>Bacteria</taxon>
        <taxon>Bacillati</taxon>
        <taxon>Actinomycetota</taxon>
        <taxon>Actinomycetes</taxon>
        <taxon>Mycobacteriales</taxon>
        <taxon>Gordoniaceae</taxon>
        <taxon>Gordonia</taxon>
    </lineage>
</organism>
<keyword evidence="6 10" id="KW-0407">Ion channel</keyword>
<keyword evidence="10" id="KW-0813">Transport</keyword>
<name>K6WGH5_9ACTN</name>
<dbReference type="GO" id="GO:0005886">
    <property type="term" value="C:plasma membrane"/>
    <property type="evidence" value="ECO:0007669"/>
    <property type="project" value="UniProtKB-SubCell"/>
</dbReference>
<keyword evidence="13" id="KW-1185">Reference proteome</keyword>
<feature type="transmembrane region" description="Helical" evidence="10">
    <location>
        <begin position="36"/>
        <end position="54"/>
    </location>
</feature>
<evidence type="ECO:0000313" key="13">
    <source>
        <dbReference type="Proteomes" id="UP000008363"/>
    </source>
</evidence>
<comment type="catalytic activity">
    <reaction evidence="8">
        <text>fluoride(in) = fluoride(out)</text>
        <dbReference type="Rhea" id="RHEA:76159"/>
        <dbReference type="ChEBI" id="CHEBI:17051"/>
    </reaction>
    <physiologicalReaction direction="left-to-right" evidence="8">
        <dbReference type="Rhea" id="RHEA:76160"/>
    </physiologicalReaction>
</comment>
<evidence type="ECO:0000256" key="8">
    <source>
        <dbReference type="ARBA" id="ARBA00035585"/>
    </source>
</evidence>
<dbReference type="Proteomes" id="UP000008363">
    <property type="component" value="Unassembled WGS sequence"/>
</dbReference>
<keyword evidence="3 10" id="KW-0812">Transmembrane</keyword>
<feature type="region of interest" description="Disordered" evidence="11">
    <location>
        <begin position="1"/>
        <end position="22"/>
    </location>
</feature>
<dbReference type="eggNOG" id="COG0239">
    <property type="taxonomic scope" value="Bacteria"/>
</dbReference>
<reference evidence="12 13" key="1">
    <citation type="submission" date="2012-08" db="EMBL/GenBank/DDBJ databases">
        <title>Whole genome shotgun sequence of Gordonia rhizosphera NBRC 16068.</title>
        <authorList>
            <person name="Takarada H."/>
            <person name="Isaki S."/>
            <person name="Hosoyama A."/>
            <person name="Tsuchikane K."/>
            <person name="Katsumata H."/>
            <person name="Baba S."/>
            <person name="Ohji S."/>
            <person name="Yamazaki S."/>
            <person name="Fujita N."/>
        </authorList>
    </citation>
    <scope>NUCLEOTIDE SEQUENCE [LARGE SCALE GENOMIC DNA]</scope>
    <source>
        <strain evidence="12 13">NBRC 16068</strain>
    </source>
</reference>
<dbReference type="PANTHER" id="PTHR28259">
    <property type="entry name" value="FLUORIDE EXPORT PROTEIN 1-RELATED"/>
    <property type="match status" value="1"/>
</dbReference>
<evidence type="ECO:0000256" key="9">
    <source>
        <dbReference type="ARBA" id="ARBA00049940"/>
    </source>
</evidence>
<dbReference type="Pfam" id="PF02537">
    <property type="entry name" value="CRCB"/>
    <property type="match status" value="1"/>
</dbReference>
<dbReference type="OrthoDB" id="5148600at2"/>
<proteinExistence type="inferred from homology"/>
<evidence type="ECO:0000256" key="3">
    <source>
        <dbReference type="ARBA" id="ARBA00022692"/>
    </source>
</evidence>
<evidence type="ECO:0000256" key="7">
    <source>
        <dbReference type="ARBA" id="ARBA00035120"/>
    </source>
</evidence>
<dbReference type="NCBIfam" id="TIGR00494">
    <property type="entry name" value="crcB"/>
    <property type="match status" value="1"/>
</dbReference>
<keyword evidence="5 10" id="KW-0472">Membrane</keyword>
<dbReference type="STRING" id="1108045.GORHZ_126_00080"/>
<comment type="function">
    <text evidence="9 10">Fluoride-specific ion channel. Important for reducing fluoride concentration in the cell, thus reducing its toxicity.</text>
</comment>
<evidence type="ECO:0000256" key="11">
    <source>
        <dbReference type="SAM" id="MobiDB-lite"/>
    </source>
</evidence>
<keyword evidence="10" id="KW-0479">Metal-binding</keyword>
<dbReference type="HAMAP" id="MF_00454">
    <property type="entry name" value="FluC"/>
    <property type="match status" value="1"/>
</dbReference>
<dbReference type="PANTHER" id="PTHR28259:SF1">
    <property type="entry name" value="FLUORIDE EXPORT PROTEIN 1-RELATED"/>
    <property type="match status" value="1"/>
</dbReference>
<keyword evidence="2 10" id="KW-1003">Cell membrane</keyword>
<dbReference type="EMBL" id="BAHC01000126">
    <property type="protein sequence ID" value="GAB91267.1"/>
    <property type="molecule type" value="Genomic_DNA"/>
</dbReference>
<evidence type="ECO:0000256" key="10">
    <source>
        <dbReference type="HAMAP-Rule" id="MF_00454"/>
    </source>
</evidence>
<evidence type="ECO:0000256" key="2">
    <source>
        <dbReference type="ARBA" id="ARBA00022475"/>
    </source>
</evidence>
<comment type="subcellular location">
    <subcellularLocation>
        <location evidence="1 10">Cell membrane</location>
        <topology evidence="1 10">Multi-pass membrane protein</topology>
    </subcellularLocation>
</comment>
<feature type="transmembrane region" description="Helical" evidence="10">
    <location>
        <begin position="66"/>
        <end position="88"/>
    </location>
</feature>
<feature type="binding site" evidence="10">
    <location>
        <position position="110"/>
    </location>
    <ligand>
        <name>Na(+)</name>
        <dbReference type="ChEBI" id="CHEBI:29101"/>
        <note>structural</note>
    </ligand>
</feature>
<comment type="similarity">
    <text evidence="7 10">Belongs to the fluoride channel Fluc/FEX (TC 1.A.43) family.</text>
</comment>
<dbReference type="RefSeq" id="WP_006334589.1">
    <property type="nucleotide sequence ID" value="NZ_BAHC01000126.1"/>
</dbReference>
<evidence type="ECO:0000256" key="6">
    <source>
        <dbReference type="ARBA" id="ARBA00023303"/>
    </source>
</evidence>
<feature type="compositionally biased region" description="Basic and acidic residues" evidence="11">
    <location>
        <begin position="1"/>
        <end position="19"/>
    </location>
</feature>
<feature type="binding site" evidence="10">
    <location>
        <position position="113"/>
    </location>
    <ligand>
        <name>Na(+)</name>
        <dbReference type="ChEBI" id="CHEBI:29101"/>
        <note>structural</note>
    </ligand>
</feature>
<comment type="caution">
    <text evidence="12">The sequence shown here is derived from an EMBL/GenBank/DDBJ whole genome shotgun (WGS) entry which is preliminary data.</text>
</comment>
<feature type="transmembrane region" description="Helical" evidence="10">
    <location>
        <begin position="100"/>
        <end position="118"/>
    </location>
</feature>
<feature type="transmembrane region" description="Helical" evidence="10">
    <location>
        <begin position="130"/>
        <end position="153"/>
    </location>
</feature>
<accession>K6WGH5</accession>
<evidence type="ECO:0000313" key="12">
    <source>
        <dbReference type="EMBL" id="GAB91267.1"/>
    </source>
</evidence>
<gene>
    <name evidence="10 12" type="primary">crcB</name>
    <name evidence="10" type="synonym">fluC</name>
    <name evidence="12" type="ORF">GORHZ_126_00080</name>
</gene>
<evidence type="ECO:0000256" key="4">
    <source>
        <dbReference type="ARBA" id="ARBA00022989"/>
    </source>
</evidence>